<organism evidence="1 2">
    <name type="scientific">Marasmiellus scandens</name>
    <dbReference type="NCBI Taxonomy" id="2682957"/>
    <lineage>
        <taxon>Eukaryota</taxon>
        <taxon>Fungi</taxon>
        <taxon>Dikarya</taxon>
        <taxon>Basidiomycota</taxon>
        <taxon>Agaricomycotina</taxon>
        <taxon>Agaricomycetes</taxon>
        <taxon>Agaricomycetidae</taxon>
        <taxon>Agaricales</taxon>
        <taxon>Marasmiineae</taxon>
        <taxon>Omphalotaceae</taxon>
        <taxon>Marasmiellus</taxon>
    </lineage>
</organism>
<proteinExistence type="predicted"/>
<name>A0ABR1IUA3_9AGAR</name>
<dbReference type="Gene3D" id="3.30.70.100">
    <property type="match status" value="1"/>
</dbReference>
<reference evidence="1 2" key="1">
    <citation type="submission" date="2024-01" db="EMBL/GenBank/DDBJ databases">
        <title>A draft genome for the cacao thread blight pathogen Marasmiellus scandens.</title>
        <authorList>
            <person name="Baruah I.K."/>
            <person name="Leung J."/>
            <person name="Bukari Y."/>
            <person name="Amoako-Attah I."/>
            <person name="Meinhardt L.W."/>
            <person name="Bailey B.A."/>
            <person name="Cohen S.P."/>
        </authorList>
    </citation>
    <scope>NUCLEOTIDE SEQUENCE [LARGE SCALE GENOMIC DNA]</scope>
    <source>
        <strain evidence="1 2">GH-19</strain>
    </source>
</reference>
<sequence length="124" mass="14639">MSTETTSATFTPGIMIFVLTTVDPSKVDEFLKHLWDVYKPVSAEPECSFFEVNVKRETGEIRMTERWHCTVDWFERVQMKKEYYEPYLKATTPLWKKPRVIDIFECLAPEWTTVKPLESVTYST</sequence>
<comment type="caution">
    <text evidence="1">The sequence shown here is derived from an EMBL/GenBank/DDBJ whole genome shotgun (WGS) entry which is preliminary data.</text>
</comment>
<protein>
    <recommendedName>
        <fullName evidence="3">ABM domain-containing protein</fullName>
    </recommendedName>
</protein>
<keyword evidence="2" id="KW-1185">Reference proteome</keyword>
<evidence type="ECO:0000313" key="2">
    <source>
        <dbReference type="Proteomes" id="UP001498398"/>
    </source>
</evidence>
<dbReference type="SUPFAM" id="SSF54909">
    <property type="entry name" value="Dimeric alpha+beta barrel"/>
    <property type="match status" value="1"/>
</dbReference>
<dbReference type="InterPro" id="IPR011008">
    <property type="entry name" value="Dimeric_a/b-barrel"/>
</dbReference>
<accession>A0ABR1IUA3</accession>
<evidence type="ECO:0000313" key="1">
    <source>
        <dbReference type="EMBL" id="KAK7438876.1"/>
    </source>
</evidence>
<evidence type="ECO:0008006" key="3">
    <source>
        <dbReference type="Google" id="ProtNLM"/>
    </source>
</evidence>
<dbReference type="Proteomes" id="UP001498398">
    <property type="component" value="Unassembled WGS sequence"/>
</dbReference>
<dbReference type="EMBL" id="JBANRG010000076">
    <property type="protein sequence ID" value="KAK7438876.1"/>
    <property type="molecule type" value="Genomic_DNA"/>
</dbReference>
<gene>
    <name evidence="1" type="ORF">VKT23_017803</name>
</gene>